<dbReference type="AlphaFoldDB" id="R4KM42"/>
<keyword evidence="3" id="KW-1185">Reference proteome</keyword>
<dbReference type="HOGENOM" id="CLU_3042696_0_0_9"/>
<evidence type="ECO:0000313" key="2">
    <source>
        <dbReference type="EMBL" id="AGL02617.1"/>
    </source>
</evidence>
<gene>
    <name evidence="2" type="ORF">Desgi_3271</name>
</gene>
<accession>R4KM42</accession>
<evidence type="ECO:0000256" key="1">
    <source>
        <dbReference type="SAM" id="MobiDB-lite"/>
    </source>
</evidence>
<proteinExistence type="predicted"/>
<name>R4KM42_9FIRM</name>
<reference evidence="2 3" key="1">
    <citation type="submission" date="2012-01" db="EMBL/GenBank/DDBJ databases">
        <title>Complete sequence of Desulfotomaculum gibsoniae DSM 7213.</title>
        <authorList>
            <consortium name="US DOE Joint Genome Institute"/>
            <person name="Lucas S."/>
            <person name="Han J."/>
            <person name="Lapidus A."/>
            <person name="Cheng J.-F."/>
            <person name="Goodwin L."/>
            <person name="Pitluck S."/>
            <person name="Peters L."/>
            <person name="Ovchinnikova G."/>
            <person name="Teshima H."/>
            <person name="Detter J.C."/>
            <person name="Han C."/>
            <person name="Tapia R."/>
            <person name="Land M."/>
            <person name="Hauser L."/>
            <person name="Kyrpides N."/>
            <person name="Ivanova N."/>
            <person name="Pagani I."/>
            <person name="Parshina S."/>
            <person name="Plugge C."/>
            <person name="Muyzer G."/>
            <person name="Kuever J."/>
            <person name="Ivanova A."/>
            <person name="Nazina T."/>
            <person name="Klenk H.-P."/>
            <person name="Brambilla E."/>
            <person name="Spring S."/>
            <person name="Stams A.F."/>
            <person name="Woyke T."/>
        </authorList>
    </citation>
    <scope>NUCLEOTIDE SEQUENCE [LARGE SCALE GENOMIC DNA]</scope>
    <source>
        <strain evidence="2 3">DSM 7213</strain>
    </source>
</reference>
<feature type="compositionally biased region" description="Polar residues" evidence="1">
    <location>
        <begin position="37"/>
        <end position="47"/>
    </location>
</feature>
<evidence type="ECO:0000313" key="3">
    <source>
        <dbReference type="Proteomes" id="UP000013520"/>
    </source>
</evidence>
<sequence length="54" mass="6458">MGMPDNKKTFKHELVHEESPRRLWDKDEQGEALRQNPYKTPPNNLTTKQKKYGF</sequence>
<feature type="compositionally biased region" description="Basic and acidic residues" evidence="1">
    <location>
        <begin position="1"/>
        <end position="31"/>
    </location>
</feature>
<organism evidence="2 3">
    <name type="scientific">Desulfoscipio gibsoniae DSM 7213</name>
    <dbReference type="NCBI Taxonomy" id="767817"/>
    <lineage>
        <taxon>Bacteria</taxon>
        <taxon>Bacillati</taxon>
        <taxon>Bacillota</taxon>
        <taxon>Clostridia</taxon>
        <taxon>Eubacteriales</taxon>
        <taxon>Desulfallaceae</taxon>
        <taxon>Desulfoscipio</taxon>
    </lineage>
</organism>
<protein>
    <submittedName>
        <fullName evidence="2">Uncharacterized protein</fullName>
    </submittedName>
</protein>
<dbReference type="Proteomes" id="UP000013520">
    <property type="component" value="Chromosome"/>
</dbReference>
<dbReference type="EMBL" id="CP003273">
    <property type="protein sequence ID" value="AGL02617.1"/>
    <property type="molecule type" value="Genomic_DNA"/>
</dbReference>
<feature type="region of interest" description="Disordered" evidence="1">
    <location>
        <begin position="1"/>
        <end position="54"/>
    </location>
</feature>
<dbReference type="KEGG" id="dgi:Desgi_3271"/>